<keyword evidence="3" id="KW-0648">Protein biosynthesis</keyword>
<dbReference type="SUPFAM" id="SSF54713">
    <property type="entry name" value="Elongation factor Ts (EF-Ts), dimerisation domain"/>
    <property type="match status" value="1"/>
</dbReference>
<dbReference type="Gene3D" id="1.10.286.20">
    <property type="match status" value="1"/>
</dbReference>
<protein>
    <recommendedName>
        <fullName evidence="4">Translation elongation factor EFTs/EF1B dimerisation domain-containing protein</fullName>
    </recommendedName>
</protein>
<keyword evidence="2" id="KW-0251">Elongation factor</keyword>
<dbReference type="InterPro" id="IPR001816">
    <property type="entry name" value="Transl_elong_EFTs/EF1B"/>
</dbReference>
<evidence type="ECO:0000256" key="2">
    <source>
        <dbReference type="ARBA" id="ARBA00022768"/>
    </source>
</evidence>
<accession>A0A381RJ53</accession>
<dbReference type="GO" id="GO:0005737">
    <property type="term" value="C:cytoplasm"/>
    <property type="evidence" value="ECO:0007669"/>
    <property type="project" value="UniProtKB-ARBA"/>
</dbReference>
<dbReference type="Gene3D" id="3.30.479.20">
    <property type="entry name" value="Elongation factor Ts, dimerisation domain"/>
    <property type="match status" value="1"/>
</dbReference>
<organism evidence="5">
    <name type="scientific">marine metagenome</name>
    <dbReference type="NCBI Taxonomy" id="408172"/>
    <lineage>
        <taxon>unclassified sequences</taxon>
        <taxon>metagenomes</taxon>
        <taxon>ecological metagenomes</taxon>
    </lineage>
</organism>
<name>A0A381RJ53_9ZZZZ</name>
<dbReference type="InterPro" id="IPR014039">
    <property type="entry name" value="Transl_elong_EFTs/EF1B_dimer"/>
</dbReference>
<dbReference type="PROSITE" id="PS01127">
    <property type="entry name" value="EF_TS_2"/>
    <property type="match status" value="1"/>
</dbReference>
<dbReference type="SUPFAM" id="SSF46934">
    <property type="entry name" value="UBA-like"/>
    <property type="match status" value="1"/>
</dbReference>
<evidence type="ECO:0000256" key="1">
    <source>
        <dbReference type="ARBA" id="ARBA00005532"/>
    </source>
</evidence>
<dbReference type="InterPro" id="IPR036402">
    <property type="entry name" value="EF-Ts_dimer_sf"/>
</dbReference>
<dbReference type="HAMAP" id="MF_00050">
    <property type="entry name" value="EF_Ts"/>
    <property type="match status" value="1"/>
</dbReference>
<dbReference type="CDD" id="cd14275">
    <property type="entry name" value="UBA_EF-Ts"/>
    <property type="match status" value="1"/>
</dbReference>
<dbReference type="InterPro" id="IPR009060">
    <property type="entry name" value="UBA-like_sf"/>
</dbReference>
<dbReference type="PANTHER" id="PTHR11741">
    <property type="entry name" value="ELONGATION FACTOR TS"/>
    <property type="match status" value="1"/>
</dbReference>
<dbReference type="GO" id="GO:0003746">
    <property type="term" value="F:translation elongation factor activity"/>
    <property type="evidence" value="ECO:0007669"/>
    <property type="project" value="UniProtKB-KW"/>
</dbReference>
<evidence type="ECO:0000259" key="4">
    <source>
        <dbReference type="Pfam" id="PF00889"/>
    </source>
</evidence>
<dbReference type="AlphaFoldDB" id="A0A381RJ53"/>
<sequence>MSTISATAVKELREMSGAGMMDCKKALTEASGNLEDAIDILRKTGIAKARKKSDRSAKEGLVFPYIHPGSKLGVLLEINCETDFVANTDDFKDLCKDISMHIAASAPMSVTREEISSDVLDREKAIYADQARQSGKPENIIEKMTEGRLNKFYQENVLVEQSFVKDPDKTVNDLITETVAKLGENIIISRFSRFQLGEKVNNSAPTEN</sequence>
<dbReference type="PANTHER" id="PTHR11741:SF0">
    <property type="entry name" value="ELONGATION FACTOR TS, MITOCHONDRIAL"/>
    <property type="match status" value="1"/>
</dbReference>
<gene>
    <name evidence="5" type="ORF">METZ01_LOCUS44118</name>
</gene>
<comment type="similarity">
    <text evidence="1">Belongs to the EF-Ts family.</text>
</comment>
<dbReference type="PROSITE" id="PS01126">
    <property type="entry name" value="EF_TS_1"/>
    <property type="match status" value="1"/>
</dbReference>
<dbReference type="NCBIfam" id="TIGR00116">
    <property type="entry name" value="tsf"/>
    <property type="match status" value="1"/>
</dbReference>
<dbReference type="Gene3D" id="1.10.8.10">
    <property type="entry name" value="DNA helicase RuvA subunit, C-terminal domain"/>
    <property type="match status" value="1"/>
</dbReference>
<evidence type="ECO:0000256" key="3">
    <source>
        <dbReference type="ARBA" id="ARBA00022917"/>
    </source>
</evidence>
<feature type="domain" description="Translation elongation factor EFTs/EF1B dimerisation" evidence="4">
    <location>
        <begin position="20"/>
        <end position="198"/>
    </location>
</feature>
<dbReference type="EMBL" id="UINC01001961">
    <property type="protein sequence ID" value="SUZ91264.1"/>
    <property type="molecule type" value="Genomic_DNA"/>
</dbReference>
<dbReference type="InterPro" id="IPR018101">
    <property type="entry name" value="Transl_elong_Ts_CS"/>
</dbReference>
<reference evidence="5" key="1">
    <citation type="submission" date="2018-05" db="EMBL/GenBank/DDBJ databases">
        <authorList>
            <person name="Lanie J.A."/>
            <person name="Ng W.-L."/>
            <person name="Kazmierczak K.M."/>
            <person name="Andrzejewski T.M."/>
            <person name="Davidsen T.M."/>
            <person name="Wayne K.J."/>
            <person name="Tettelin H."/>
            <person name="Glass J.I."/>
            <person name="Rusch D."/>
            <person name="Podicherti R."/>
            <person name="Tsui H.-C.T."/>
            <person name="Winkler M.E."/>
        </authorList>
    </citation>
    <scope>NUCLEOTIDE SEQUENCE</scope>
</reference>
<dbReference type="FunFam" id="1.10.8.10:FF:000001">
    <property type="entry name" value="Elongation factor Ts"/>
    <property type="match status" value="1"/>
</dbReference>
<proteinExistence type="inferred from homology"/>
<evidence type="ECO:0000313" key="5">
    <source>
        <dbReference type="EMBL" id="SUZ91264.1"/>
    </source>
</evidence>
<dbReference type="FunFam" id="1.10.286.20:FF:000001">
    <property type="entry name" value="Elongation factor Ts"/>
    <property type="match status" value="1"/>
</dbReference>
<dbReference type="Pfam" id="PF00889">
    <property type="entry name" value="EF_TS"/>
    <property type="match status" value="1"/>
</dbReference>